<evidence type="ECO:0000313" key="2">
    <source>
        <dbReference type="EMBL" id="RVE60047.1"/>
    </source>
</evidence>
<proteinExistence type="predicted"/>
<keyword evidence="1" id="KW-1133">Transmembrane helix</keyword>
<feature type="transmembrane region" description="Helical" evidence="1">
    <location>
        <begin position="14"/>
        <end position="40"/>
    </location>
</feature>
<sequence length="89" mass="9931">METRLLAAYKLPPLTTAILAMLSLVAFMLLVCLLSCLYTVHKRNEKNRKLMLIAQQAGKGDGEAFRQFIITPLGAVEGLFLLISKWLLP</sequence>
<protein>
    <submittedName>
        <fullName evidence="2">Uncharacterized protein</fullName>
    </submittedName>
</protein>
<organism evidence="2 3">
    <name type="scientific">Oryzias javanicus</name>
    <name type="common">Javanese ricefish</name>
    <name type="synonym">Aplocheilus javanicus</name>
    <dbReference type="NCBI Taxonomy" id="123683"/>
    <lineage>
        <taxon>Eukaryota</taxon>
        <taxon>Metazoa</taxon>
        <taxon>Chordata</taxon>
        <taxon>Craniata</taxon>
        <taxon>Vertebrata</taxon>
        <taxon>Euteleostomi</taxon>
        <taxon>Actinopterygii</taxon>
        <taxon>Neopterygii</taxon>
        <taxon>Teleostei</taxon>
        <taxon>Neoteleostei</taxon>
        <taxon>Acanthomorphata</taxon>
        <taxon>Ovalentaria</taxon>
        <taxon>Atherinomorphae</taxon>
        <taxon>Beloniformes</taxon>
        <taxon>Adrianichthyidae</taxon>
        <taxon>Oryziinae</taxon>
        <taxon>Oryzias</taxon>
    </lineage>
</organism>
<reference evidence="2 3" key="1">
    <citation type="submission" date="2018-11" db="EMBL/GenBank/DDBJ databases">
        <authorList>
            <person name="Lopez-Roques C."/>
            <person name="Donnadieu C."/>
            <person name="Bouchez O."/>
            <person name="Klopp C."/>
            <person name="Cabau C."/>
            <person name="Zahm M."/>
        </authorList>
    </citation>
    <scope>NUCLEOTIDE SEQUENCE [LARGE SCALE GENOMIC DNA]</scope>
    <source>
        <strain evidence="2">RS831</strain>
        <tissue evidence="2">Whole body</tissue>
    </source>
</reference>
<dbReference type="EMBL" id="CM012455">
    <property type="protein sequence ID" value="RVE60047.1"/>
    <property type="molecule type" value="Genomic_DNA"/>
</dbReference>
<accession>A0A3S2M4S0</accession>
<keyword evidence="1" id="KW-0472">Membrane</keyword>
<evidence type="ECO:0000256" key="1">
    <source>
        <dbReference type="SAM" id="Phobius"/>
    </source>
</evidence>
<reference evidence="2 3" key="2">
    <citation type="submission" date="2019-01" db="EMBL/GenBank/DDBJ databases">
        <title>A chromosome length genome reference of the Java medaka (oryzias javanicus).</title>
        <authorList>
            <person name="Herpin A."/>
            <person name="Takehana Y."/>
            <person name="Naruse K."/>
            <person name="Ansai S."/>
            <person name="Kawaguchi M."/>
        </authorList>
    </citation>
    <scope>NUCLEOTIDE SEQUENCE [LARGE SCALE GENOMIC DNA]</scope>
    <source>
        <strain evidence="2">RS831</strain>
        <tissue evidence="2">Whole body</tissue>
    </source>
</reference>
<evidence type="ECO:0000313" key="3">
    <source>
        <dbReference type="Proteomes" id="UP000283210"/>
    </source>
</evidence>
<gene>
    <name evidence="2" type="ORF">OJAV_G00194260</name>
</gene>
<name>A0A3S2M4S0_ORYJA</name>
<keyword evidence="3" id="KW-1185">Reference proteome</keyword>
<dbReference type="Proteomes" id="UP000283210">
    <property type="component" value="Chromosome 19"/>
</dbReference>
<keyword evidence="1" id="KW-0812">Transmembrane</keyword>
<dbReference type="AlphaFoldDB" id="A0A3S2M4S0"/>